<gene>
    <name evidence="1" type="ORF">WJX74_003073</name>
</gene>
<comment type="caution">
    <text evidence="1">The sequence shown here is derived from an EMBL/GenBank/DDBJ whole genome shotgun (WGS) entry which is preliminary data.</text>
</comment>
<dbReference type="AlphaFoldDB" id="A0AAW1SDC9"/>
<protein>
    <submittedName>
        <fullName evidence="1">Uncharacterized protein</fullName>
    </submittedName>
</protein>
<evidence type="ECO:0000313" key="1">
    <source>
        <dbReference type="EMBL" id="KAK9844485.1"/>
    </source>
</evidence>
<keyword evidence="2" id="KW-1185">Reference proteome</keyword>
<evidence type="ECO:0000313" key="2">
    <source>
        <dbReference type="Proteomes" id="UP001438707"/>
    </source>
</evidence>
<dbReference type="EMBL" id="JALJOS010000001">
    <property type="protein sequence ID" value="KAK9844485.1"/>
    <property type="molecule type" value="Genomic_DNA"/>
</dbReference>
<sequence length="90" mass="9975">MDIWLWFSKSPSSAVRAASITDWLPSEQLVLPASQVAWARCNRPVLHCHAALVACEGYPGPKLHGMVSRHGKPRRPIFLCPSQHGAMCQK</sequence>
<reference evidence="1 2" key="1">
    <citation type="journal article" date="2024" name="Nat. Commun.">
        <title>Phylogenomics reveals the evolutionary origins of lichenization in chlorophyte algae.</title>
        <authorList>
            <person name="Puginier C."/>
            <person name="Libourel C."/>
            <person name="Otte J."/>
            <person name="Skaloud P."/>
            <person name="Haon M."/>
            <person name="Grisel S."/>
            <person name="Petersen M."/>
            <person name="Berrin J.G."/>
            <person name="Delaux P.M."/>
            <person name="Dal Grande F."/>
            <person name="Keller J."/>
        </authorList>
    </citation>
    <scope>NUCLEOTIDE SEQUENCE [LARGE SCALE GENOMIC DNA]</scope>
    <source>
        <strain evidence="1 2">SAG 2145</strain>
    </source>
</reference>
<accession>A0AAW1SDC9</accession>
<name>A0AAW1SDC9_9CHLO</name>
<proteinExistence type="predicted"/>
<dbReference type="Proteomes" id="UP001438707">
    <property type="component" value="Unassembled WGS sequence"/>
</dbReference>
<organism evidence="1 2">
    <name type="scientific">Apatococcus lobatus</name>
    <dbReference type="NCBI Taxonomy" id="904363"/>
    <lineage>
        <taxon>Eukaryota</taxon>
        <taxon>Viridiplantae</taxon>
        <taxon>Chlorophyta</taxon>
        <taxon>core chlorophytes</taxon>
        <taxon>Trebouxiophyceae</taxon>
        <taxon>Chlorellales</taxon>
        <taxon>Chlorellaceae</taxon>
        <taxon>Apatococcus</taxon>
    </lineage>
</organism>